<protein>
    <submittedName>
        <fullName evidence="1">PilZ domain-containing protein</fullName>
    </submittedName>
</protein>
<organism evidence="1 2">
    <name type="scientific">Telmatocola sphagniphila</name>
    <dbReference type="NCBI Taxonomy" id="1123043"/>
    <lineage>
        <taxon>Bacteria</taxon>
        <taxon>Pseudomonadati</taxon>
        <taxon>Planctomycetota</taxon>
        <taxon>Planctomycetia</taxon>
        <taxon>Gemmatales</taxon>
        <taxon>Gemmataceae</taxon>
    </lineage>
</organism>
<proteinExistence type="predicted"/>
<evidence type="ECO:0000313" key="2">
    <source>
        <dbReference type="Proteomes" id="UP000676194"/>
    </source>
</evidence>
<sequence length="119" mass="13001">MPQSHASSDERRSSPRVRPALNTIFRIESDEKKSRPITGLVWDLSLTGLSMLQGTSPKPGEILAGELIREGVAEPIPIILRVIQVRLAPAGDFLVGAQFLRPLSPEEFRVLVESSASNT</sequence>
<reference evidence="1" key="1">
    <citation type="submission" date="2021-05" db="EMBL/GenBank/DDBJ databases">
        <title>Complete genome sequence of the cellulolytic planctomycete Telmatocola sphagniphila SP2T and characterization of the first cellulase from planctomycetes.</title>
        <authorList>
            <person name="Rakitin A.L."/>
            <person name="Beletsky A.V."/>
            <person name="Naumoff D.G."/>
            <person name="Kulichevskaya I.S."/>
            <person name="Mardanov A.V."/>
            <person name="Ravin N.V."/>
            <person name="Dedysh S.N."/>
        </authorList>
    </citation>
    <scope>NUCLEOTIDE SEQUENCE</scope>
    <source>
        <strain evidence="1">SP2T</strain>
    </source>
</reference>
<accession>A0A8E6B6P8</accession>
<evidence type="ECO:0000313" key="1">
    <source>
        <dbReference type="EMBL" id="QVL31548.1"/>
    </source>
</evidence>
<gene>
    <name evidence="1" type="ORF">KIH39_22300</name>
</gene>
<dbReference type="Proteomes" id="UP000676194">
    <property type="component" value="Chromosome"/>
</dbReference>
<keyword evidence="2" id="KW-1185">Reference proteome</keyword>
<name>A0A8E6B6P8_9BACT</name>
<dbReference type="SUPFAM" id="SSF141371">
    <property type="entry name" value="PilZ domain-like"/>
    <property type="match status" value="1"/>
</dbReference>
<dbReference type="EMBL" id="CP074694">
    <property type="protein sequence ID" value="QVL31548.1"/>
    <property type="molecule type" value="Genomic_DNA"/>
</dbReference>
<dbReference type="AlphaFoldDB" id="A0A8E6B6P8"/>
<dbReference type="KEGG" id="tsph:KIH39_22300"/>